<feature type="chain" id="PRO_5043496980" description="Aldose 1-epimerase" evidence="4">
    <location>
        <begin position="21"/>
        <end position="407"/>
    </location>
</feature>
<evidence type="ECO:0000256" key="4">
    <source>
        <dbReference type="SAM" id="SignalP"/>
    </source>
</evidence>
<dbReference type="PANTHER" id="PTHR10091">
    <property type="entry name" value="ALDOSE-1-EPIMERASE"/>
    <property type="match status" value="1"/>
</dbReference>
<dbReference type="GeneID" id="89972326"/>
<dbReference type="Gene3D" id="2.70.98.10">
    <property type="match status" value="1"/>
</dbReference>
<protein>
    <recommendedName>
        <fullName evidence="7">Aldose 1-epimerase</fullName>
    </recommendedName>
</protein>
<reference evidence="5 6" key="1">
    <citation type="submission" date="2023-08" db="EMBL/GenBank/DDBJ databases">
        <title>Black Yeasts Isolated from many extreme environments.</title>
        <authorList>
            <person name="Coleine C."/>
            <person name="Stajich J.E."/>
            <person name="Selbmann L."/>
        </authorList>
    </citation>
    <scope>NUCLEOTIDE SEQUENCE [LARGE SCALE GENOMIC DNA]</scope>
    <source>
        <strain evidence="5 6">CCFEE 5792</strain>
    </source>
</reference>
<accession>A0AAV9NA37</accession>
<dbReference type="RefSeq" id="XP_064704837.1">
    <property type="nucleotide sequence ID" value="XM_064847725.1"/>
</dbReference>
<dbReference type="GO" id="GO:0033499">
    <property type="term" value="P:galactose catabolic process via UDP-galactose, Leloir pathway"/>
    <property type="evidence" value="ECO:0007669"/>
    <property type="project" value="TreeGrafter"/>
</dbReference>
<organism evidence="5 6">
    <name type="scientific">Exophiala bonariae</name>
    <dbReference type="NCBI Taxonomy" id="1690606"/>
    <lineage>
        <taxon>Eukaryota</taxon>
        <taxon>Fungi</taxon>
        <taxon>Dikarya</taxon>
        <taxon>Ascomycota</taxon>
        <taxon>Pezizomycotina</taxon>
        <taxon>Eurotiomycetes</taxon>
        <taxon>Chaetothyriomycetidae</taxon>
        <taxon>Chaetothyriales</taxon>
        <taxon>Herpotrichiellaceae</taxon>
        <taxon>Exophiala</taxon>
    </lineage>
</organism>
<dbReference type="InterPro" id="IPR014718">
    <property type="entry name" value="GH-type_carb-bd"/>
</dbReference>
<evidence type="ECO:0000313" key="6">
    <source>
        <dbReference type="Proteomes" id="UP001358417"/>
    </source>
</evidence>
<evidence type="ECO:0000256" key="2">
    <source>
        <dbReference type="ARBA" id="ARBA00023235"/>
    </source>
</evidence>
<dbReference type="InterPro" id="IPR047215">
    <property type="entry name" value="Galactose_mutarotase-like"/>
</dbReference>
<dbReference type="SUPFAM" id="SSF74650">
    <property type="entry name" value="Galactose mutarotase-like"/>
    <property type="match status" value="1"/>
</dbReference>
<comment type="similarity">
    <text evidence="1">Belongs to the aldose epimerase family.</text>
</comment>
<keyword evidence="3" id="KW-0119">Carbohydrate metabolism</keyword>
<dbReference type="GO" id="GO:0006006">
    <property type="term" value="P:glucose metabolic process"/>
    <property type="evidence" value="ECO:0007669"/>
    <property type="project" value="TreeGrafter"/>
</dbReference>
<evidence type="ECO:0008006" key="7">
    <source>
        <dbReference type="Google" id="ProtNLM"/>
    </source>
</evidence>
<gene>
    <name evidence="5" type="ORF">LTR84_004147</name>
</gene>
<dbReference type="CDD" id="cd09019">
    <property type="entry name" value="galactose_mutarotase_like"/>
    <property type="match status" value="1"/>
</dbReference>
<evidence type="ECO:0000313" key="5">
    <source>
        <dbReference type="EMBL" id="KAK5050027.1"/>
    </source>
</evidence>
<keyword evidence="2" id="KW-0413">Isomerase</keyword>
<dbReference type="Proteomes" id="UP001358417">
    <property type="component" value="Unassembled WGS sequence"/>
</dbReference>
<keyword evidence="4" id="KW-0732">Signal</keyword>
<dbReference type="InterPro" id="IPR011013">
    <property type="entry name" value="Gal_mutarotase_sf_dom"/>
</dbReference>
<dbReference type="PANTHER" id="PTHR10091:SF6">
    <property type="entry name" value="1-EPIMERASE, PUTATIVE (AFU_ORTHOLOGUE AFUA_3G13240)-RELATED"/>
    <property type="match status" value="1"/>
</dbReference>
<sequence length="407" mass="43704">MWSQVVKVIAACALVAPAIAQTPSMGSGPSNTSDPLAIYTISAEGITGKFIPYGARLISLLVPDRDGNEQDVAPGYDTGEEYVEDSANNHTFFGAVVGRYANRIKNGTFTIGENTYHIPQNENNGSDTLHGGLIGYDQRNWTVVSTSSSSISFSLLDTGFEGFPGTVLTVATYSVGGYPSGPQGEVRPRLTCTLVSHALDEPTPIMLANHIYWNLNAFKEENTLNDTTLWMPYADRYIEVDPILIPTGVIGTVDTVPALDFTTPKLLADSIKGAQGLCGNNCTGVDNAFINDRPAGAGDNSNGYPVLSLWSKTTGIQLDVSTNQIGMQIYTCNGQKGNIAVKKSQQDRNNGTANAAKFVNKYGCMAIEPQVWIDGINNPEWGVTDLEIFSPETGPSVSYSTYDFSTF</sequence>
<feature type="signal peptide" evidence="4">
    <location>
        <begin position="1"/>
        <end position="20"/>
    </location>
</feature>
<evidence type="ECO:0000256" key="3">
    <source>
        <dbReference type="ARBA" id="ARBA00023277"/>
    </source>
</evidence>
<dbReference type="GO" id="GO:0030246">
    <property type="term" value="F:carbohydrate binding"/>
    <property type="evidence" value="ECO:0007669"/>
    <property type="project" value="InterPro"/>
</dbReference>
<proteinExistence type="inferred from homology"/>
<dbReference type="GO" id="GO:0004034">
    <property type="term" value="F:aldose 1-epimerase activity"/>
    <property type="evidence" value="ECO:0007669"/>
    <property type="project" value="TreeGrafter"/>
</dbReference>
<dbReference type="InterPro" id="IPR008183">
    <property type="entry name" value="Aldose_1/G6P_1-epimerase"/>
</dbReference>
<comment type="caution">
    <text evidence="5">The sequence shown here is derived from an EMBL/GenBank/DDBJ whole genome shotgun (WGS) entry which is preliminary data.</text>
</comment>
<keyword evidence="6" id="KW-1185">Reference proteome</keyword>
<dbReference type="EMBL" id="JAVRRD010000018">
    <property type="protein sequence ID" value="KAK5050027.1"/>
    <property type="molecule type" value="Genomic_DNA"/>
</dbReference>
<name>A0AAV9NA37_9EURO</name>
<dbReference type="FunFam" id="2.70.98.10:FF:000014">
    <property type="entry name" value="Aldose 1-epimerase, putative"/>
    <property type="match status" value="1"/>
</dbReference>
<dbReference type="Pfam" id="PF01263">
    <property type="entry name" value="Aldose_epim"/>
    <property type="match status" value="1"/>
</dbReference>
<dbReference type="AlphaFoldDB" id="A0AAV9NA37"/>
<evidence type="ECO:0000256" key="1">
    <source>
        <dbReference type="ARBA" id="ARBA00006206"/>
    </source>
</evidence>